<evidence type="ECO:0000313" key="2">
    <source>
        <dbReference type="Proteomes" id="UP001234297"/>
    </source>
</evidence>
<sequence>MRRRGSSKRRRPRPTSRSSSSCSTRALAKAALSSLRAAATLHLLRDFHRLRSLSISSPKPTRASCSGSRSDLLWICCLGYDQNIDVPHPGFKDLDIIRA</sequence>
<dbReference type="EMBL" id="CM056820">
    <property type="protein sequence ID" value="KAJ8616431.1"/>
    <property type="molecule type" value="Genomic_DNA"/>
</dbReference>
<name>A0ACC2K5Y3_PERAE</name>
<proteinExistence type="predicted"/>
<keyword evidence="2" id="KW-1185">Reference proteome</keyword>
<organism evidence="1 2">
    <name type="scientific">Persea americana</name>
    <name type="common">Avocado</name>
    <dbReference type="NCBI Taxonomy" id="3435"/>
    <lineage>
        <taxon>Eukaryota</taxon>
        <taxon>Viridiplantae</taxon>
        <taxon>Streptophyta</taxon>
        <taxon>Embryophyta</taxon>
        <taxon>Tracheophyta</taxon>
        <taxon>Spermatophyta</taxon>
        <taxon>Magnoliopsida</taxon>
        <taxon>Magnoliidae</taxon>
        <taxon>Laurales</taxon>
        <taxon>Lauraceae</taxon>
        <taxon>Persea</taxon>
    </lineage>
</organism>
<comment type="caution">
    <text evidence="1">The sequence shown here is derived from an EMBL/GenBank/DDBJ whole genome shotgun (WGS) entry which is preliminary data.</text>
</comment>
<evidence type="ECO:0000313" key="1">
    <source>
        <dbReference type="EMBL" id="KAJ8616431.1"/>
    </source>
</evidence>
<dbReference type="Proteomes" id="UP001234297">
    <property type="component" value="Chromosome 12"/>
</dbReference>
<reference evidence="1 2" key="1">
    <citation type="journal article" date="2022" name="Hortic Res">
        <title>A haplotype resolved chromosomal level avocado genome allows analysis of novel avocado genes.</title>
        <authorList>
            <person name="Nath O."/>
            <person name="Fletcher S.J."/>
            <person name="Hayward A."/>
            <person name="Shaw L.M."/>
            <person name="Masouleh A.K."/>
            <person name="Furtado A."/>
            <person name="Henry R.J."/>
            <person name="Mitter N."/>
        </authorList>
    </citation>
    <scope>NUCLEOTIDE SEQUENCE [LARGE SCALE GENOMIC DNA]</scope>
    <source>
        <strain evidence="2">cv. Hass</strain>
    </source>
</reference>
<gene>
    <name evidence="1" type="ORF">MRB53_035803</name>
</gene>
<accession>A0ACC2K5Y3</accession>
<protein>
    <submittedName>
        <fullName evidence="1">Uncharacterized protein</fullName>
    </submittedName>
</protein>